<protein>
    <submittedName>
        <fullName evidence="1">Uncharacterized protein</fullName>
    </submittedName>
</protein>
<dbReference type="RefSeq" id="WP_281433193.1">
    <property type="nucleotide sequence ID" value="NZ_JALJRA010000002.1"/>
</dbReference>
<keyword evidence="2" id="KW-1185">Reference proteome</keyword>
<sequence length="44" mass="4897">MNLLLVGLNDGEFEQDVGGLIVRPYCLVVVLDESRDMGFDVLLE</sequence>
<reference evidence="1 2" key="1">
    <citation type="submission" date="2024-06" db="EMBL/GenBank/DDBJ databases">
        <title>Genomic Encyclopedia of Type Strains, Phase IV (KMG-IV): sequencing the most valuable type-strain genomes for metagenomic binning, comparative biology and taxonomic classification.</title>
        <authorList>
            <person name="Goeker M."/>
        </authorList>
    </citation>
    <scope>NUCLEOTIDE SEQUENCE [LARGE SCALE GENOMIC DNA]</scope>
    <source>
        <strain evidence="1 2">DSM 105042</strain>
    </source>
</reference>
<evidence type="ECO:0000313" key="2">
    <source>
        <dbReference type="Proteomes" id="UP001549031"/>
    </source>
</evidence>
<organism evidence="1 2">
    <name type="scientific">Pseudorhizobium tarimense</name>
    <dbReference type="NCBI Taxonomy" id="1079109"/>
    <lineage>
        <taxon>Bacteria</taxon>
        <taxon>Pseudomonadati</taxon>
        <taxon>Pseudomonadota</taxon>
        <taxon>Alphaproteobacteria</taxon>
        <taxon>Hyphomicrobiales</taxon>
        <taxon>Rhizobiaceae</taxon>
        <taxon>Rhizobium/Agrobacterium group</taxon>
        <taxon>Pseudorhizobium</taxon>
    </lineage>
</organism>
<dbReference type="EMBL" id="JBEPLJ010000002">
    <property type="protein sequence ID" value="MET3584373.1"/>
    <property type="molecule type" value="Genomic_DNA"/>
</dbReference>
<evidence type="ECO:0000313" key="1">
    <source>
        <dbReference type="EMBL" id="MET3584373.1"/>
    </source>
</evidence>
<dbReference type="Proteomes" id="UP001549031">
    <property type="component" value="Unassembled WGS sequence"/>
</dbReference>
<proteinExistence type="predicted"/>
<gene>
    <name evidence="1" type="ORF">ABID21_000468</name>
</gene>
<comment type="caution">
    <text evidence="1">The sequence shown here is derived from an EMBL/GenBank/DDBJ whole genome shotgun (WGS) entry which is preliminary data.</text>
</comment>
<accession>A0ABV2H1H2</accession>
<name>A0ABV2H1H2_9HYPH</name>